<accession>A0AAX3ZY68</accession>
<evidence type="ECO:0000313" key="2">
    <source>
        <dbReference type="Proteomes" id="UP001304635"/>
    </source>
</evidence>
<gene>
    <name evidence="1" type="ORF">CRP361_gp37</name>
</gene>
<protein>
    <submittedName>
        <fullName evidence="1">Uncharacterized protein</fullName>
    </submittedName>
</protein>
<keyword evidence="2" id="KW-1185">Reference proteome</keyword>
<dbReference type="EMBL" id="OR420750">
    <property type="protein sequence ID" value="WMM95655.1"/>
    <property type="molecule type" value="Genomic_DNA"/>
</dbReference>
<reference evidence="1 2" key="1">
    <citation type="submission" date="2023-08" db="EMBL/GenBank/DDBJ databases">
        <authorList>
            <person name="Du S."/>
            <person name="Wu Z."/>
            <person name="Wu Y."/>
            <person name="Yang M."/>
            <person name="Shao J."/>
            <person name="Liu H."/>
            <person name="Zhao Y."/>
            <person name="Zhang Z."/>
        </authorList>
    </citation>
    <scope>NUCLEOTIDE SEQUENCE [LARGE SCALE GENOMIC DNA]</scope>
</reference>
<sequence>MAVRQVVGNPFENQIGTVSPTAQVVDTYERGVAERSSLGSLSDMLTRLSAKADPVLKAAEQRAAQREYAEGQALYEKTRKSLGDAVRDGIIEEGASPYLRKGYRVSNLNILSNKFATELDVALNAKQLYKNGNPAAAEAYARKFAEDFTAKNNLDGFTPQEVAEYFLPNQQKSSAAFISAWRTKNVTWQRDQNYIKFGEEVGEFSNTLFSDTDTPEQRELKQLTFGNWLEGKITQAETDGMDRARINSTMANNILITALENKDASILDVFDRLKVGTGFMGNSAEIRQKVLTTTNSIEAMIAADEKEVADQRKAQTAAAVTEAETNALNASLLAFNGEDTAALEKLDESIAIFKAAGEADKARTWIKFKREMTRAGAEDRNDDGVALRQLNEDLEGVTDPTTALKLVNEALENELITWDTSQSIMNRLQTRTDNNNKLVPYDFSQSSNGVKIIFDGFMAQVDVKDGLGNSTNAGLSALARETVYEDYRQWFDSFPKDAPPSRAERRAEARKIVNDALEIFTLPKVQQDVTETLAEIKEARNPAPVDTPPITPEDTGASIIERILKYLGGEDKAQDPLPENEN</sequence>
<dbReference type="Proteomes" id="UP001304635">
    <property type="component" value="Segment"/>
</dbReference>
<name>A0AAX3ZY68_9CAUD</name>
<evidence type="ECO:0000313" key="1">
    <source>
        <dbReference type="EMBL" id="WMM95655.1"/>
    </source>
</evidence>
<organism evidence="1 2">
    <name type="scientific">Roseobacter phage CRP-361</name>
    <dbReference type="NCBI Taxonomy" id="3072848"/>
    <lineage>
        <taxon>Viruses</taxon>
        <taxon>Duplodnaviria</taxon>
        <taxon>Heunggongvirae</taxon>
        <taxon>Uroviricota</taxon>
        <taxon>Caudoviricetes</taxon>
        <taxon>Autographivirales</taxon>
        <taxon>Autographivirales incertae sedis</taxon>
        <taxon>Dynamenevirus</taxon>
        <taxon>Dynamenevirus CRP361</taxon>
    </lineage>
</organism>
<proteinExistence type="predicted"/>